<name>A0A318EK08_9FIRM</name>
<gene>
    <name evidence="1" type="ORF">C8E03_108104</name>
</gene>
<dbReference type="SUPFAM" id="SSF47413">
    <property type="entry name" value="lambda repressor-like DNA-binding domains"/>
    <property type="match status" value="1"/>
</dbReference>
<dbReference type="InterPro" id="IPR010982">
    <property type="entry name" value="Lambda_DNA-bd_dom_sf"/>
</dbReference>
<reference evidence="1 2" key="1">
    <citation type="submission" date="2018-05" db="EMBL/GenBank/DDBJ databases">
        <title>Genomic Encyclopedia of Type Strains, Phase IV (KMG-IV): sequencing the most valuable type-strain genomes for metagenomic binning, comparative biology and taxonomic classification.</title>
        <authorList>
            <person name="Goeker M."/>
        </authorList>
    </citation>
    <scope>NUCLEOTIDE SEQUENCE [LARGE SCALE GENOMIC DNA]</scope>
    <source>
        <strain evidence="1 2">DSM 28816</strain>
    </source>
</reference>
<dbReference type="Proteomes" id="UP000247523">
    <property type="component" value="Unassembled WGS sequence"/>
</dbReference>
<dbReference type="Pfam" id="PF05339">
    <property type="entry name" value="DUF739"/>
    <property type="match status" value="1"/>
</dbReference>
<evidence type="ECO:0000313" key="1">
    <source>
        <dbReference type="EMBL" id="PXV88377.1"/>
    </source>
</evidence>
<organism evidence="1 2">
    <name type="scientific">Lachnotalea glycerini</name>
    <dbReference type="NCBI Taxonomy" id="1763509"/>
    <lineage>
        <taxon>Bacteria</taxon>
        <taxon>Bacillati</taxon>
        <taxon>Bacillota</taxon>
        <taxon>Clostridia</taxon>
        <taxon>Lachnospirales</taxon>
        <taxon>Lachnospiraceae</taxon>
        <taxon>Lachnotalea</taxon>
    </lineage>
</organism>
<dbReference type="RefSeq" id="WP_110291376.1">
    <property type="nucleotide sequence ID" value="NZ_QICS01000008.1"/>
</dbReference>
<dbReference type="CDD" id="cd00093">
    <property type="entry name" value="HTH_XRE"/>
    <property type="match status" value="1"/>
</dbReference>
<dbReference type="GO" id="GO:0003677">
    <property type="term" value="F:DNA binding"/>
    <property type="evidence" value="ECO:0007669"/>
    <property type="project" value="InterPro"/>
</dbReference>
<protein>
    <submittedName>
        <fullName evidence="1">Uncharacterized protein DUF739</fullName>
    </submittedName>
</protein>
<evidence type="ECO:0000313" key="2">
    <source>
        <dbReference type="Proteomes" id="UP000247523"/>
    </source>
</evidence>
<accession>A0A318EK08</accession>
<dbReference type="AlphaFoldDB" id="A0A318EK08"/>
<sequence>MSYNYNKLRGKIVEKYGTQGKFAAELGVSERTLSLKLNGAIYFKQDEITKASNLLGISDNEIMLYFFNQEVQLN</sequence>
<dbReference type="EMBL" id="QICS01000008">
    <property type="protein sequence ID" value="PXV88377.1"/>
    <property type="molecule type" value="Genomic_DNA"/>
</dbReference>
<proteinExistence type="predicted"/>
<dbReference type="Gene3D" id="1.10.260.40">
    <property type="entry name" value="lambda repressor-like DNA-binding domains"/>
    <property type="match status" value="1"/>
</dbReference>
<comment type="caution">
    <text evidence="1">The sequence shown here is derived from an EMBL/GenBank/DDBJ whole genome shotgun (WGS) entry which is preliminary data.</text>
</comment>
<dbReference type="InterPro" id="IPR001387">
    <property type="entry name" value="Cro/C1-type_HTH"/>
</dbReference>
<dbReference type="InterPro" id="IPR008003">
    <property type="entry name" value="DUF739"/>
</dbReference>